<protein>
    <submittedName>
        <fullName evidence="2">15_t:CDS:1</fullName>
    </submittedName>
</protein>
<proteinExistence type="predicted"/>
<reference evidence="2" key="1">
    <citation type="submission" date="2021-06" db="EMBL/GenBank/DDBJ databases">
        <authorList>
            <person name="Kallberg Y."/>
            <person name="Tangrot J."/>
            <person name="Rosling A."/>
        </authorList>
    </citation>
    <scope>NUCLEOTIDE SEQUENCE</scope>
    <source>
        <strain evidence="2">CL551</strain>
    </source>
</reference>
<dbReference type="EMBL" id="CAJVPV010041369">
    <property type="protein sequence ID" value="CAG8762005.1"/>
    <property type="molecule type" value="Genomic_DNA"/>
</dbReference>
<keyword evidence="3" id="KW-1185">Reference proteome</keyword>
<accession>A0A9N9J4A8</accession>
<feature type="region of interest" description="Disordered" evidence="1">
    <location>
        <begin position="1"/>
        <end position="22"/>
    </location>
</feature>
<evidence type="ECO:0000313" key="2">
    <source>
        <dbReference type="EMBL" id="CAG8762005.1"/>
    </source>
</evidence>
<dbReference type="AlphaFoldDB" id="A0A9N9J4A8"/>
<feature type="non-terminal residue" evidence="2">
    <location>
        <position position="1"/>
    </location>
</feature>
<sequence>SQSEVLQSNLPNISTNKSQPSVQDIYKNDHSISIDLDFPILEDLEMCNTLNSYIYQEKKSKTNAPSSNNPDISFITITSQQHTNSVFL</sequence>
<evidence type="ECO:0000256" key="1">
    <source>
        <dbReference type="SAM" id="MobiDB-lite"/>
    </source>
</evidence>
<gene>
    <name evidence="2" type="ORF">AMORRO_LOCUS15993</name>
</gene>
<evidence type="ECO:0000313" key="3">
    <source>
        <dbReference type="Proteomes" id="UP000789342"/>
    </source>
</evidence>
<comment type="caution">
    <text evidence="2">The sequence shown here is derived from an EMBL/GenBank/DDBJ whole genome shotgun (WGS) entry which is preliminary data.</text>
</comment>
<name>A0A9N9J4A8_9GLOM</name>
<organism evidence="2 3">
    <name type="scientific">Acaulospora morrowiae</name>
    <dbReference type="NCBI Taxonomy" id="94023"/>
    <lineage>
        <taxon>Eukaryota</taxon>
        <taxon>Fungi</taxon>
        <taxon>Fungi incertae sedis</taxon>
        <taxon>Mucoromycota</taxon>
        <taxon>Glomeromycotina</taxon>
        <taxon>Glomeromycetes</taxon>
        <taxon>Diversisporales</taxon>
        <taxon>Acaulosporaceae</taxon>
        <taxon>Acaulospora</taxon>
    </lineage>
</organism>
<dbReference type="Proteomes" id="UP000789342">
    <property type="component" value="Unassembled WGS sequence"/>
</dbReference>